<feature type="transmembrane region" description="Helical" evidence="5">
    <location>
        <begin position="20"/>
        <end position="40"/>
    </location>
</feature>
<feature type="transmembrane region" description="Helical" evidence="5">
    <location>
        <begin position="80"/>
        <end position="98"/>
    </location>
</feature>
<feature type="transmembrane region" description="Helical" evidence="5">
    <location>
        <begin position="52"/>
        <end position="73"/>
    </location>
</feature>
<evidence type="ECO:0000256" key="4">
    <source>
        <dbReference type="ARBA" id="ARBA00023136"/>
    </source>
</evidence>
<proteinExistence type="predicted"/>
<feature type="transmembrane region" description="Helical" evidence="5">
    <location>
        <begin position="135"/>
        <end position="154"/>
    </location>
</feature>
<dbReference type="Proteomes" id="UP000001568">
    <property type="component" value="Chromosome 17"/>
</dbReference>
<organism evidence="6 7">
    <name type="scientific">Ostreococcus lucimarinus (strain CCE9901)</name>
    <dbReference type="NCBI Taxonomy" id="436017"/>
    <lineage>
        <taxon>Eukaryota</taxon>
        <taxon>Viridiplantae</taxon>
        <taxon>Chlorophyta</taxon>
        <taxon>Mamiellophyceae</taxon>
        <taxon>Mamiellales</taxon>
        <taxon>Bathycoccaceae</taxon>
        <taxon>Ostreococcus</taxon>
    </lineage>
</organism>
<dbReference type="HOGENOM" id="CLU_045047_0_0_1"/>
<protein>
    <submittedName>
        <fullName evidence="6">DMT family transporter: nucleotide-sugar</fullName>
    </submittedName>
</protein>
<name>A4S9S7_OSTLU</name>
<keyword evidence="2 5" id="KW-0812">Transmembrane</keyword>
<dbReference type="Gramene" id="ABP00435">
    <property type="protein sequence ID" value="ABP00435"/>
    <property type="gene ID" value="OSTLU_42112"/>
</dbReference>
<evidence type="ECO:0000313" key="7">
    <source>
        <dbReference type="Proteomes" id="UP000001568"/>
    </source>
</evidence>
<sequence>MSGDDAKRASDAASARDKLLWIIIYSLCSSTMLVINKLAVGANGLPTVVAGAQLAVSAAVVVVMEFAGAGVLGPFEKKRIVPFVLYTTMFAMGLFSNMKALMLTNVGAVISARCCLPLIVCSIEWFFMNRAFPNARSVMSLMGVVVSAGIYIANDTGVDIQGGAGMFWLLVWWLLLAVQMTYGKHLTENIAMTQWERVFYTNAMAIPPTIVLYYATGENELEMEDGEGAMFYLILSCVVGVAISYSGWKCRSVITATTFTLVGVLNKMATITFTIIVWPKDFSVVKTLALIASVGFGLLYTEAPLRKPKVAGAGTSPLGIKH</sequence>
<dbReference type="InterPro" id="IPR050186">
    <property type="entry name" value="TPT_transporter"/>
</dbReference>
<evidence type="ECO:0000313" key="6">
    <source>
        <dbReference type="EMBL" id="ABP00435.1"/>
    </source>
</evidence>
<evidence type="ECO:0000256" key="3">
    <source>
        <dbReference type="ARBA" id="ARBA00022989"/>
    </source>
</evidence>
<feature type="transmembrane region" description="Helical" evidence="5">
    <location>
        <begin position="229"/>
        <end position="247"/>
    </location>
</feature>
<dbReference type="GO" id="GO:0016020">
    <property type="term" value="C:membrane"/>
    <property type="evidence" value="ECO:0007669"/>
    <property type="project" value="UniProtKB-SubCell"/>
</dbReference>
<dbReference type="EMBL" id="CP000597">
    <property type="protein sequence ID" value="ABP00435.1"/>
    <property type="molecule type" value="Genomic_DNA"/>
</dbReference>
<dbReference type="OrthoDB" id="417037at2759"/>
<evidence type="ECO:0000256" key="5">
    <source>
        <dbReference type="SAM" id="Phobius"/>
    </source>
</evidence>
<evidence type="ECO:0000256" key="2">
    <source>
        <dbReference type="ARBA" id="ARBA00022692"/>
    </source>
</evidence>
<keyword evidence="3 5" id="KW-1133">Transmembrane helix</keyword>
<dbReference type="RefSeq" id="XP_001422118.1">
    <property type="nucleotide sequence ID" value="XM_001422081.1"/>
</dbReference>
<gene>
    <name evidence="6" type="ORF">OSTLU_42112</name>
</gene>
<feature type="transmembrane region" description="Helical" evidence="5">
    <location>
        <begin position="160"/>
        <end position="178"/>
    </location>
</feature>
<comment type="subcellular location">
    <subcellularLocation>
        <location evidence="1">Membrane</location>
        <topology evidence="1">Multi-pass membrane protein</topology>
    </subcellularLocation>
</comment>
<dbReference type="PANTHER" id="PTHR11132">
    <property type="entry name" value="SOLUTE CARRIER FAMILY 35"/>
    <property type="match status" value="1"/>
</dbReference>
<dbReference type="KEGG" id="olu:OSTLU_42112"/>
<reference evidence="6 7" key="1">
    <citation type="journal article" date="2007" name="Proc. Natl. Acad. Sci. U.S.A.">
        <title>The tiny eukaryote Ostreococcus provides genomic insights into the paradox of plankton speciation.</title>
        <authorList>
            <person name="Palenik B."/>
            <person name="Grimwood J."/>
            <person name="Aerts A."/>
            <person name="Rouze P."/>
            <person name="Salamov A."/>
            <person name="Putnam N."/>
            <person name="Dupont C."/>
            <person name="Jorgensen R."/>
            <person name="Derelle E."/>
            <person name="Rombauts S."/>
            <person name="Zhou K."/>
            <person name="Otillar R."/>
            <person name="Merchant S.S."/>
            <person name="Podell S."/>
            <person name="Gaasterland T."/>
            <person name="Napoli C."/>
            <person name="Gendler K."/>
            <person name="Manuell A."/>
            <person name="Tai V."/>
            <person name="Vallon O."/>
            <person name="Piganeau G."/>
            <person name="Jancek S."/>
            <person name="Heijde M."/>
            <person name="Jabbari K."/>
            <person name="Bowler C."/>
            <person name="Lohr M."/>
            <person name="Robbens S."/>
            <person name="Werner G."/>
            <person name="Dubchak I."/>
            <person name="Pazour G.J."/>
            <person name="Ren Q."/>
            <person name="Paulsen I."/>
            <person name="Delwiche C."/>
            <person name="Schmutz J."/>
            <person name="Rokhsar D."/>
            <person name="Van de Peer Y."/>
            <person name="Moreau H."/>
            <person name="Grigoriev I.V."/>
        </authorList>
    </citation>
    <scope>NUCLEOTIDE SEQUENCE [LARGE SCALE GENOMIC DNA]</scope>
    <source>
        <strain evidence="6 7">CCE9901</strain>
    </source>
</reference>
<feature type="transmembrane region" description="Helical" evidence="5">
    <location>
        <begin position="110"/>
        <end position="128"/>
    </location>
</feature>
<evidence type="ECO:0000256" key="1">
    <source>
        <dbReference type="ARBA" id="ARBA00004141"/>
    </source>
</evidence>
<dbReference type="OMA" id="SADWHAV"/>
<dbReference type="AlphaFoldDB" id="A4S9S7"/>
<feature type="transmembrane region" description="Helical" evidence="5">
    <location>
        <begin position="259"/>
        <end position="278"/>
    </location>
</feature>
<feature type="transmembrane region" description="Helical" evidence="5">
    <location>
        <begin position="199"/>
        <end position="217"/>
    </location>
</feature>
<dbReference type="eggNOG" id="KOG1444">
    <property type="taxonomic scope" value="Eukaryota"/>
</dbReference>
<accession>A4S9S7</accession>
<dbReference type="GeneID" id="5006281"/>
<keyword evidence="7" id="KW-1185">Reference proteome</keyword>
<feature type="transmembrane region" description="Helical" evidence="5">
    <location>
        <begin position="284"/>
        <end position="301"/>
    </location>
</feature>
<keyword evidence="4 5" id="KW-0472">Membrane</keyword>